<dbReference type="AlphaFoldDB" id="A0A250IV46"/>
<dbReference type="RefSeq" id="WP_095984222.1">
    <property type="nucleotide sequence ID" value="NZ_CP022098.1"/>
</dbReference>
<accession>A0A250IV46</accession>
<dbReference type="EMBL" id="CP022098">
    <property type="protein sequence ID" value="ATB35625.1"/>
    <property type="molecule type" value="Genomic_DNA"/>
</dbReference>
<reference evidence="3 4" key="1">
    <citation type="submission" date="2017-06" db="EMBL/GenBank/DDBJ databases">
        <title>Sequencing and comparative analysis of myxobacterial genomes.</title>
        <authorList>
            <person name="Rupp O."/>
            <person name="Goesmann A."/>
            <person name="Sogaard-Andersen L."/>
        </authorList>
    </citation>
    <scope>NUCLEOTIDE SEQUENCE [LARGE SCALE GENOMIC DNA]</scope>
    <source>
        <strain evidence="3 4">DSM 52655</strain>
    </source>
</reference>
<evidence type="ECO:0000256" key="2">
    <source>
        <dbReference type="SAM" id="SignalP"/>
    </source>
</evidence>
<evidence type="ECO:0000256" key="1">
    <source>
        <dbReference type="SAM" id="MobiDB-lite"/>
    </source>
</evidence>
<evidence type="ECO:0000313" key="3">
    <source>
        <dbReference type="EMBL" id="ATB35625.1"/>
    </source>
</evidence>
<keyword evidence="2" id="KW-0732">Signal</keyword>
<dbReference type="Proteomes" id="UP000217257">
    <property type="component" value="Chromosome"/>
</dbReference>
<name>A0A250IV46_9BACT</name>
<dbReference type="KEGG" id="cfus:CYFUS_001039"/>
<organism evidence="3 4">
    <name type="scientific">Cystobacter fuscus</name>
    <dbReference type="NCBI Taxonomy" id="43"/>
    <lineage>
        <taxon>Bacteria</taxon>
        <taxon>Pseudomonadati</taxon>
        <taxon>Myxococcota</taxon>
        <taxon>Myxococcia</taxon>
        <taxon>Myxococcales</taxon>
        <taxon>Cystobacterineae</taxon>
        <taxon>Archangiaceae</taxon>
        <taxon>Cystobacter</taxon>
    </lineage>
</organism>
<gene>
    <name evidence="3" type="ORF">CYFUS_001039</name>
</gene>
<feature type="chain" id="PRO_5013395312" evidence="2">
    <location>
        <begin position="24"/>
        <end position="98"/>
    </location>
</feature>
<evidence type="ECO:0000313" key="4">
    <source>
        <dbReference type="Proteomes" id="UP000217257"/>
    </source>
</evidence>
<proteinExistence type="predicted"/>
<feature type="region of interest" description="Disordered" evidence="1">
    <location>
        <begin position="26"/>
        <end position="47"/>
    </location>
</feature>
<protein>
    <submittedName>
        <fullName evidence="3">Uncharacterized protein</fullName>
    </submittedName>
</protein>
<sequence>MKIQSWAAAMLTTCLLGAPVAFAESGAGGEARAAHNAGTEETGPEVDWTRGPAQVDIGNDIAQIELPEGLVGRPQSPAGVAVEVFVEEHQLAPVPSSR</sequence>
<feature type="signal peptide" evidence="2">
    <location>
        <begin position="1"/>
        <end position="23"/>
    </location>
</feature>